<reference evidence="2 3" key="1">
    <citation type="journal article" date="2019" name="Nat. Microbiol.">
        <title>Mediterranean grassland soil C-N compound turnover is dependent on rainfall and depth, and is mediated by genomically divergent microorganisms.</title>
        <authorList>
            <person name="Diamond S."/>
            <person name="Andeer P.F."/>
            <person name="Li Z."/>
            <person name="Crits-Christoph A."/>
            <person name="Burstein D."/>
            <person name="Anantharaman K."/>
            <person name="Lane K.R."/>
            <person name="Thomas B.C."/>
            <person name="Pan C."/>
            <person name="Northen T.R."/>
            <person name="Banfield J.F."/>
        </authorList>
    </citation>
    <scope>NUCLEOTIDE SEQUENCE [LARGE SCALE GENOMIC DNA]</scope>
    <source>
        <strain evidence="2">WS_11</strain>
    </source>
</reference>
<accession>A0A538UCP9</accession>
<organism evidence="2 3">
    <name type="scientific">Eiseniibacteriota bacterium</name>
    <dbReference type="NCBI Taxonomy" id="2212470"/>
    <lineage>
        <taxon>Bacteria</taxon>
        <taxon>Candidatus Eiseniibacteriota</taxon>
    </lineage>
</organism>
<evidence type="ECO:0000313" key="2">
    <source>
        <dbReference type="EMBL" id="TMQ73688.1"/>
    </source>
</evidence>
<dbReference type="Pfam" id="PF17957">
    <property type="entry name" value="Big_7"/>
    <property type="match status" value="1"/>
</dbReference>
<dbReference type="EMBL" id="VBPB01000050">
    <property type="protein sequence ID" value="TMQ73688.1"/>
    <property type="molecule type" value="Genomic_DNA"/>
</dbReference>
<dbReference type="InterPro" id="IPR013783">
    <property type="entry name" value="Ig-like_fold"/>
</dbReference>
<dbReference type="AlphaFoldDB" id="A0A538UCP9"/>
<gene>
    <name evidence="2" type="ORF">E6K81_03395</name>
</gene>
<name>A0A538UCP9_UNCEI</name>
<protein>
    <recommendedName>
        <fullName evidence="1">Bacterial Ig-like domain-containing protein</fullName>
    </recommendedName>
</protein>
<comment type="caution">
    <text evidence="2">The sequence shown here is derived from an EMBL/GenBank/DDBJ whole genome shotgun (WGS) entry which is preliminary data.</text>
</comment>
<proteinExistence type="predicted"/>
<dbReference type="InterPro" id="IPR032109">
    <property type="entry name" value="Big_3_5"/>
</dbReference>
<dbReference type="Proteomes" id="UP000319771">
    <property type="component" value="Unassembled WGS sequence"/>
</dbReference>
<sequence length="237" mass="24920">MRFFDQTGLIGSAPADPQSGVAALSVSDLAVGHHSLVARYDGDGCHAASSSPAYEQDVVPDNPPSVTVIAPNGGESLTVGQTVTLSWDARDDGPLPAVTLCVSRDDGATYEVIAADVPNSGTYAWTVTPPGTYRDASPLYSALLQVKARDAAGQAGSDVSDAPFAIFEPGHVAVDAPSVKEFALSGVWPNPMRNERMRVEFAVAEDAPVRLSVLDLQGREVQVLAEGPFRTGRYHVE</sequence>
<dbReference type="Pfam" id="PF16640">
    <property type="entry name" value="Big_3_5"/>
    <property type="match status" value="1"/>
</dbReference>
<feature type="domain" description="Bacterial Ig-like" evidence="1">
    <location>
        <begin position="2"/>
        <end position="58"/>
    </location>
</feature>
<feature type="non-terminal residue" evidence="2">
    <location>
        <position position="237"/>
    </location>
</feature>
<evidence type="ECO:0000259" key="1">
    <source>
        <dbReference type="Pfam" id="PF16640"/>
    </source>
</evidence>
<dbReference type="Gene3D" id="2.60.40.10">
    <property type="entry name" value="Immunoglobulins"/>
    <property type="match status" value="2"/>
</dbReference>
<evidence type="ECO:0000313" key="3">
    <source>
        <dbReference type="Proteomes" id="UP000319771"/>
    </source>
</evidence>